<dbReference type="EMBL" id="LSLI01000027">
    <property type="protein sequence ID" value="KXS32525.1"/>
    <property type="molecule type" value="Genomic_DNA"/>
</dbReference>
<dbReference type="PATRIC" id="fig|1796491.3.peg.1490"/>
<sequence length="457" mass="47496">MALHPENNFPSLADREIPVSIFNSALAAVDPYNAVLNSARVEHDRLQIAGASYDLAAYERIIVVGAGKATARMASAVEALLGNKISAGLIVVKDGHTAPLKIIEQVEASHPVPNEAGIAGAQRILQMVGGAGEKTLVICLLSGGASALLIAPVADVTLQDKQEATRLLLNAGASINELNAVRKHLSMVKGGRLAQAAFPAQLLTLIISDVIGDALDVIGSGPTSADDSTFAEAWAVIEKFGLRNKLPRRVADLLQRGITGRVPETVKKNDPCLDKTRNVIIAGIHQALAAAADKAAGLGFATKTITEALQGEAREAAKFLARAARAELDAMQAGERRCLLSGGETTVTVRGTGMGGRNQELALAFALEIEGDSGVSLLSAGTDGSDGPNDAAGALVAGSTASRARKLGIDPRTHLDSNDSYTFFRDFDTAAGAHSHFKTGPTGTNVMDIQIVLLAKE</sequence>
<dbReference type="PANTHER" id="PTHR12227:SF0">
    <property type="entry name" value="GLYCERATE KINASE"/>
    <property type="match status" value="1"/>
</dbReference>
<keyword evidence="3" id="KW-0418">Kinase</keyword>
<evidence type="ECO:0000256" key="2">
    <source>
        <dbReference type="ARBA" id="ARBA00022741"/>
    </source>
</evidence>
<reference evidence="7 8" key="1">
    <citation type="submission" date="2016-02" db="EMBL/GenBank/DDBJ databases">
        <authorList>
            <person name="Wen L."/>
            <person name="He K."/>
            <person name="Yang H."/>
        </authorList>
    </citation>
    <scope>NUCLEOTIDE SEQUENCE [LARGE SCALE GENOMIC DNA]</scope>
    <source>
        <strain evidence="7">ShG14-8</strain>
    </source>
</reference>
<gene>
    <name evidence="7" type="ORF">AWT59_1358</name>
</gene>
<feature type="domain" description="MOFRL" evidence="5">
    <location>
        <begin position="338"/>
        <end position="448"/>
    </location>
</feature>
<dbReference type="InterPro" id="IPR037035">
    <property type="entry name" value="GK-like_C_sf"/>
</dbReference>
<evidence type="ECO:0000259" key="5">
    <source>
        <dbReference type="Pfam" id="PF05161"/>
    </source>
</evidence>
<protein>
    <submittedName>
        <fullName evidence="7">Putative hydroxypyruvate reductase (Modular protein)</fullName>
    </submittedName>
</protein>
<dbReference type="Gene3D" id="3.40.1480.10">
    <property type="entry name" value="MOFRL domain"/>
    <property type="match status" value="1"/>
</dbReference>
<feature type="domain" description="MOFRL-associated" evidence="6">
    <location>
        <begin position="20"/>
        <end position="255"/>
    </location>
</feature>
<evidence type="ECO:0000259" key="6">
    <source>
        <dbReference type="Pfam" id="PF13660"/>
    </source>
</evidence>
<organism evidence="7 8">
    <name type="scientific">Candidatus Gallionella acididurans</name>
    <dbReference type="NCBI Taxonomy" id="1796491"/>
    <lineage>
        <taxon>Bacteria</taxon>
        <taxon>Pseudomonadati</taxon>
        <taxon>Pseudomonadota</taxon>
        <taxon>Betaproteobacteria</taxon>
        <taxon>Nitrosomonadales</taxon>
        <taxon>Gallionellaceae</taxon>
        <taxon>Gallionella</taxon>
    </lineage>
</organism>
<keyword evidence="7" id="KW-0670">Pyruvate</keyword>
<dbReference type="Pfam" id="PF05161">
    <property type="entry name" value="MOFRL"/>
    <property type="match status" value="1"/>
</dbReference>
<evidence type="ECO:0000256" key="1">
    <source>
        <dbReference type="ARBA" id="ARBA00022679"/>
    </source>
</evidence>
<dbReference type="Gene3D" id="3.40.50.10180">
    <property type="entry name" value="Glycerate kinase, MOFRL-like N-terminal domain"/>
    <property type="match status" value="1"/>
</dbReference>
<dbReference type="InterPro" id="IPR039760">
    <property type="entry name" value="MOFRL_protein"/>
</dbReference>
<dbReference type="GO" id="GO:0008887">
    <property type="term" value="F:glycerate kinase activity"/>
    <property type="evidence" value="ECO:0007669"/>
    <property type="project" value="InterPro"/>
</dbReference>
<dbReference type="Proteomes" id="UP000070578">
    <property type="component" value="Unassembled WGS sequence"/>
</dbReference>
<reference evidence="7 8" key="2">
    <citation type="submission" date="2016-03" db="EMBL/GenBank/DDBJ databases">
        <title>New uncultured bacterium of the family Gallionellaceae from acid mine drainage: description and reconstruction of genome based on metagenomic analysis of microbial community.</title>
        <authorList>
            <person name="Kadnikov V."/>
            <person name="Ivasenko D."/>
            <person name="Beletsky A."/>
            <person name="Mardanov A."/>
            <person name="Danilova E."/>
            <person name="Pimenov N."/>
            <person name="Karnachuk O."/>
            <person name="Ravin N."/>
        </authorList>
    </citation>
    <scope>NUCLEOTIDE SEQUENCE [LARGE SCALE GENOMIC DNA]</scope>
    <source>
        <strain evidence="7">ShG14-8</strain>
    </source>
</reference>
<evidence type="ECO:0000313" key="7">
    <source>
        <dbReference type="EMBL" id="KXS32525.1"/>
    </source>
</evidence>
<evidence type="ECO:0000256" key="3">
    <source>
        <dbReference type="ARBA" id="ARBA00022777"/>
    </source>
</evidence>
<dbReference type="PANTHER" id="PTHR12227">
    <property type="entry name" value="GLYCERATE KINASE"/>
    <property type="match status" value="1"/>
</dbReference>
<dbReference type="GO" id="GO:0005737">
    <property type="term" value="C:cytoplasm"/>
    <property type="evidence" value="ECO:0007669"/>
    <property type="project" value="TreeGrafter"/>
</dbReference>
<comment type="caution">
    <text evidence="7">The sequence shown here is derived from an EMBL/GenBank/DDBJ whole genome shotgun (WGS) entry which is preliminary data.</text>
</comment>
<dbReference type="SUPFAM" id="SSF82544">
    <property type="entry name" value="GckA/TtuD-like"/>
    <property type="match status" value="1"/>
</dbReference>
<dbReference type="AlphaFoldDB" id="A0A139BUV7"/>
<dbReference type="InterPro" id="IPR025286">
    <property type="entry name" value="MOFRL_assoc_dom"/>
</dbReference>
<keyword evidence="1" id="KW-0808">Transferase</keyword>
<dbReference type="FunFam" id="3.40.50.10180:FF:000001">
    <property type="entry name" value="Glycerate kinase"/>
    <property type="match status" value="1"/>
</dbReference>
<evidence type="ECO:0000313" key="8">
    <source>
        <dbReference type="Proteomes" id="UP000070578"/>
    </source>
</evidence>
<dbReference type="InterPro" id="IPR038614">
    <property type="entry name" value="GK_N_sf"/>
</dbReference>
<dbReference type="Pfam" id="PF13660">
    <property type="entry name" value="DUF4147"/>
    <property type="match status" value="1"/>
</dbReference>
<proteinExistence type="predicted"/>
<keyword evidence="2" id="KW-0547">Nucleotide-binding</keyword>
<accession>A0A139BUV7</accession>
<keyword evidence="4" id="KW-0067">ATP-binding</keyword>
<dbReference type="InterPro" id="IPR007835">
    <property type="entry name" value="MOFRL"/>
</dbReference>
<dbReference type="GO" id="GO:0005524">
    <property type="term" value="F:ATP binding"/>
    <property type="evidence" value="ECO:0007669"/>
    <property type="project" value="UniProtKB-KW"/>
</dbReference>
<evidence type="ECO:0000256" key="4">
    <source>
        <dbReference type="ARBA" id="ARBA00022840"/>
    </source>
</evidence>
<name>A0A139BUV7_9PROT</name>